<dbReference type="BioCyc" id="MMAZ1236903:G139K-253-MONOMER"/>
<protein>
    <submittedName>
        <fullName evidence="1">Mobile element protein</fullName>
    </submittedName>
</protein>
<dbReference type="Proteomes" id="UP000011718">
    <property type="component" value="Chromosome"/>
</dbReference>
<dbReference type="AlphaFoldDB" id="M1PU59"/>
<name>M1PU59_METMZ</name>
<dbReference type="EMBL" id="CP004144">
    <property type="protein sequence ID" value="AGF95706.1"/>
    <property type="molecule type" value="Genomic_DNA"/>
</dbReference>
<organism evidence="1 2">
    <name type="scientific">Methanosarcina mazei Tuc01</name>
    <dbReference type="NCBI Taxonomy" id="1236903"/>
    <lineage>
        <taxon>Archaea</taxon>
        <taxon>Methanobacteriati</taxon>
        <taxon>Methanobacteriota</taxon>
        <taxon>Stenosarchaea group</taxon>
        <taxon>Methanomicrobia</taxon>
        <taxon>Methanosarcinales</taxon>
        <taxon>Methanosarcinaceae</taxon>
        <taxon>Methanosarcina</taxon>
    </lineage>
</organism>
<gene>
    <name evidence="1" type="ORF">MmTuc01_0257</name>
</gene>
<proteinExistence type="predicted"/>
<sequence length="38" mass="4665">MNELLTEMKKYTDECKDQVKELDFEQIKALEERLYLVQ</sequence>
<evidence type="ECO:0000313" key="1">
    <source>
        <dbReference type="EMBL" id="AGF95706.1"/>
    </source>
</evidence>
<dbReference type="HOGENOM" id="CLU_3322954_0_0_2"/>
<accession>M1PU59</accession>
<reference evidence="1 2" key="1">
    <citation type="journal article" date="2013" name="Genome Announc.">
        <title>Complete Genome of a Methanosarcina mazei Strain Isolated from Sediment Samples from an Amazonian Flooded Area.</title>
        <authorList>
            <person name="Assis das Gracas D."/>
            <person name="Thiago Juca Ramos R."/>
            <person name="Vieira Araujo A.C."/>
            <person name="Zahlouth R."/>
            <person name="Ribeiro Carneiro A."/>
            <person name="Souza Lopes T."/>
            <person name="Azevedo Barauna R."/>
            <person name="Azevedo V."/>
            <person name="Cruz Schneider M.P."/>
            <person name="Pellizari V.H."/>
            <person name="Silva A."/>
        </authorList>
    </citation>
    <scope>NUCLEOTIDE SEQUENCE [LARGE SCALE GENOMIC DNA]</scope>
    <source>
        <strain evidence="1 2">Tuc01</strain>
    </source>
</reference>
<dbReference type="KEGG" id="mmaz:MmTuc01_0257"/>
<evidence type="ECO:0000313" key="2">
    <source>
        <dbReference type="Proteomes" id="UP000011718"/>
    </source>
</evidence>